<dbReference type="InterPro" id="IPR046357">
    <property type="entry name" value="PPIase_dom_sf"/>
</dbReference>
<protein>
    <recommendedName>
        <fullName evidence="4">Parvulin-like PPIase</fullName>
        <ecNumber evidence="3">5.2.1.8</ecNumber>
    </recommendedName>
    <alternativeName>
        <fullName evidence="6">Peptidyl-prolyl cis-trans isomerase plp</fullName>
    </alternativeName>
    <alternativeName>
        <fullName evidence="7">Rotamase plp</fullName>
    </alternativeName>
</protein>
<feature type="domain" description="PpiC" evidence="9">
    <location>
        <begin position="182"/>
        <end position="271"/>
    </location>
</feature>
<dbReference type="Proteomes" id="UP000536835">
    <property type="component" value="Unassembled WGS sequence"/>
</dbReference>
<evidence type="ECO:0000256" key="6">
    <source>
        <dbReference type="ARBA" id="ARBA00030642"/>
    </source>
</evidence>
<evidence type="ECO:0000256" key="8">
    <source>
        <dbReference type="PROSITE-ProRule" id="PRU00278"/>
    </source>
</evidence>
<evidence type="ECO:0000256" key="2">
    <source>
        <dbReference type="ARBA" id="ARBA00007656"/>
    </source>
</evidence>
<dbReference type="Pfam" id="PF13145">
    <property type="entry name" value="Rotamase_2"/>
    <property type="match status" value="1"/>
</dbReference>
<evidence type="ECO:0000313" key="10">
    <source>
        <dbReference type="EMBL" id="NNU16357.1"/>
    </source>
</evidence>
<evidence type="ECO:0000313" key="11">
    <source>
        <dbReference type="Proteomes" id="UP000536835"/>
    </source>
</evidence>
<dbReference type="RefSeq" id="WP_173198513.1">
    <property type="nucleotide sequence ID" value="NZ_JABFCX010000002.1"/>
</dbReference>
<evidence type="ECO:0000256" key="3">
    <source>
        <dbReference type="ARBA" id="ARBA00013194"/>
    </source>
</evidence>
<dbReference type="AlphaFoldDB" id="A0A7Y3W5I4"/>
<accession>A0A7Y3W5I4</accession>
<dbReference type="EC" id="5.2.1.8" evidence="3"/>
<dbReference type="GO" id="GO:0003755">
    <property type="term" value="F:peptidyl-prolyl cis-trans isomerase activity"/>
    <property type="evidence" value="ECO:0007669"/>
    <property type="project" value="UniProtKB-KW"/>
</dbReference>
<comment type="similarity">
    <text evidence="2">Belongs to the PpiC/parvulin rotamase family.</text>
</comment>
<evidence type="ECO:0000256" key="7">
    <source>
        <dbReference type="ARBA" id="ARBA00031484"/>
    </source>
</evidence>
<comment type="catalytic activity">
    <reaction evidence="1">
        <text>[protein]-peptidylproline (omega=180) = [protein]-peptidylproline (omega=0)</text>
        <dbReference type="Rhea" id="RHEA:16237"/>
        <dbReference type="Rhea" id="RHEA-COMP:10747"/>
        <dbReference type="Rhea" id="RHEA-COMP:10748"/>
        <dbReference type="ChEBI" id="CHEBI:83833"/>
        <dbReference type="ChEBI" id="CHEBI:83834"/>
        <dbReference type="EC" id="5.2.1.8"/>
    </reaction>
</comment>
<dbReference type="EMBL" id="JABFCX010000002">
    <property type="protein sequence ID" value="NNU16357.1"/>
    <property type="molecule type" value="Genomic_DNA"/>
</dbReference>
<evidence type="ECO:0000256" key="5">
    <source>
        <dbReference type="ARBA" id="ARBA00023110"/>
    </source>
</evidence>
<evidence type="ECO:0000259" key="9">
    <source>
        <dbReference type="PROSITE" id="PS50198"/>
    </source>
</evidence>
<keyword evidence="11" id="KW-1185">Reference proteome</keyword>
<dbReference type="PANTHER" id="PTHR47245:SF2">
    <property type="entry name" value="PEPTIDYL-PROLYL CIS-TRANS ISOMERASE HP_0175-RELATED"/>
    <property type="match status" value="1"/>
</dbReference>
<comment type="caution">
    <text evidence="10">The sequence shown here is derived from an EMBL/GenBank/DDBJ whole genome shotgun (WGS) entry which is preliminary data.</text>
</comment>
<keyword evidence="5 8" id="KW-0697">Rotamase</keyword>
<dbReference type="Gene3D" id="3.10.50.40">
    <property type="match status" value="1"/>
</dbReference>
<evidence type="ECO:0000256" key="4">
    <source>
        <dbReference type="ARBA" id="ARBA00018370"/>
    </source>
</evidence>
<dbReference type="InterPro" id="IPR027304">
    <property type="entry name" value="Trigger_fact/SurA_dom_sf"/>
</dbReference>
<name>A0A7Y3W5I4_9PROT</name>
<dbReference type="SUPFAM" id="SSF109998">
    <property type="entry name" value="Triger factor/SurA peptide-binding domain-like"/>
    <property type="match status" value="1"/>
</dbReference>
<reference evidence="10 11" key="1">
    <citation type="submission" date="2020-05" db="EMBL/GenBank/DDBJ databases">
        <title>Parvularcula mediterraneae sp. nov., isolated from polypropylene straw from shallow seawater of the seashore of Laganas in Zakynthos island, Greece.</title>
        <authorList>
            <person name="Szabo I."/>
            <person name="Al-Omari J."/>
            <person name="Rado J."/>
            <person name="Szerdahelyi G.S."/>
        </authorList>
    </citation>
    <scope>NUCLEOTIDE SEQUENCE [LARGE SCALE GENOMIC DNA]</scope>
    <source>
        <strain evidence="10 11">ZS-1/3</strain>
    </source>
</reference>
<keyword evidence="8" id="KW-0413">Isomerase</keyword>
<dbReference type="InterPro" id="IPR050245">
    <property type="entry name" value="PrsA_foldase"/>
</dbReference>
<sequence length="336" mass="35953">MTQLSSKAGVGAPSSLGFQAKVMGSFLRDFDARTALRAIFCGVLVSAAAAEAIRFGVVERPLSLYANYEEVDPVVARVGDDVLRVSDAMAHAMYTGVDAETAADVPKLIATGTVEDAVDHLALAQMARDAGIADALEIRAAVALAERQILAEAFLDTIARDAASEDKIVARYEAEKATLERDSLMRLSKIVVETEDEAKALAARLPRANFATLAKQKSLHRQTGENGGAMEERQIAELGPELTEALATLPIGGVTEPVQTEEGWTLVKLESRRTLRLAPLSERREAIAKALREEAIAAAMDKSRDEFPTQVRSAEAIIEAAPDFPAGMIAAARIKN</sequence>
<gene>
    <name evidence="10" type="ORF">HK107_08495</name>
</gene>
<organism evidence="10 11">
    <name type="scientific">Parvularcula mediterranea</name>
    <dbReference type="NCBI Taxonomy" id="2732508"/>
    <lineage>
        <taxon>Bacteria</taxon>
        <taxon>Pseudomonadati</taxon>
        <taxon>Pseudomonadota</taxon>
        <taxon>Alphaproteobacteria</taxon>
        <taxon>Parvularculales</taxon>
        <taxon>Parvularculaceae</taxon>
        <taxon>Parvularcula</taxon>
    </lineage>
</organism>
<evidence type="ECO:0000256" key="1">
    <source>
        <dbReference type="ARBA" id="ARBA00000971"/>
    </source>
</evidence>
<dbReference type="PROSITE" id="PS50198">
    <property type="entry name" value="PPIC_PPIASE_2"/>
    <property type="match status" value="1"/>
</dbReference>
<proteinExistence type="inferred from homology"/>
<dbReference type="PANTHER" id="PTHR47245">
    <property type="entry name" value="PEPTIDYLPROLYL ISOMERASE"/>
    <property type="match status" value="1"/>
</dbReference>
<dbReference type="InterPro" id="IPR000297">
    <property type="entry name" value="PPIase_PpiC"/>
</dbReference>
<dbReference type="SUPFAM" id="SSF54534">
    <property type="entry name" value="FKBP-like"/>
    <property type="match status" value="1"/>
</dbReference>